<keyword evidence="2" id="KW-1185">Reference proteome</keyword>
<proteinExistence type="predicted"/>
<dbReference type="Proteomes" id="UP000503018">
    <property type="component" value="Chromosome"/>
</dbReference>
<organism evidence="1 2">
    <name type="scientific">Sphingomonas lacunae</name>
    <dbReference type="NCBI Taxonomy" id="2698828"/>
    <lineage>
        <taxon>Bacteria</taxon>
        <taxon>Pseudomonadati</taxon>
        <taxon>Pseudomonadota</taxon>
        <taxon>Alphaproteobacteria</taxon>
        <taxon>Sphingomonadales</taxon>
        <taxon>Sphingomonadaceae</taxon>
        <taxon>Sphingomonas</taxon>
    </lineage>
</organism>
<gene>
    <name evidence="1" type="ORF">GV829_13130</name>
</gene>
<accession>A0A6M4AVV1</accession>
<dbReference type="RefSeq" id="WP_169947343.1">
    <property type="nucleotide sequence ID" value="NZ_CP053015.1"/>
</dbReference>
<protein>
    <submittedName>
        <fullName evidence="1">Uncharacterized protein</fullName>
    </submittedName>
</protein>
<evidence type="ECO:0000313" key="1">
    <source>
        <dbReference type="EMBL" id="QJQ33263.1"/>
    </source>
</evidence>
<dbReference type="AlphaFoldDB" id="A0A6M4AVV1"/>
<sequence>MNAPLHHPLHGSTGPVEPAEAAIGRLIVATAAFEAKLTLLMRVLDPAANPRLMPSQKIRAILDLLSAKQSSGLQQRQQGRVAIILAEADKLLALRRECAHSTATQLEIDGETHWLLRNAQTASDPLDRCVLVSKAQMAAATGRIKQLTHQLGQILNPPLPRPPAPDATAGP</sequence>
<reference evidence="1 2" key="1">
    <citation type="submission" date="2020-01" db="EMBL/GenBank/DDBJ databases">
        <title>Sphingomonas sp. strain CSW-10.</title>
        <authorList>
            <person name="Chen W.-M."/>
        </authorList>
    </citation>
    <scope>NUCLEOTIDE SEQUENCE [LARGE SCALE GENOMIC DNA]</scope>
    <source>
        <strain evidence="1 2">CSW-10</strain>
    </source>
</reference>
<name>A0A6M4AVV1_9SPHN</name>
<dbReference type="KEGG" id="slan:GV829_13130"/>
<dbReference type="EMBL" id="CP053015">
    <property type="protein sequence ID" value="QJQ33263.1"/>
    <property type="molecule type" value="Genomic_DNA"/>
</dbReference>
<evidence type="ECO:0000313" key="2">
    <source>
        <dbReference type="Proteomes" id="UP000503018"/>
    </source>
</evidence>